<gene>
    <name evidence="3" type="ORF">METUNv1_01192</name>
</gene>
<dbReference type="EMBL" id="AFHG01000036">
    <property type="protein sequence ID" value="EGK72427.1"/>
    <property type="molecule type" value="Genomic_DNA"/>
</dbReference>
<dbReference type="Pfam" id="PF07963">
    <property type="entry name" value="N_methyl"/>
    <property type="match status" value="1"/>
</dbReference>
<dbReference type="NCBIfam" id="TIGR02523">
    <property type="entry name" value="type_IV_pilV"/>
    <property type="match status" value="1"/>
</dbReference>
<dbReference type="AlphaFoldDB" id="F5RAH8"/>
<protein>
    <submittedName>
        <fullName evidence="3">Pre-pilin leader sequence</fullName>
    </submittedName>
</protein>
<evidence type="ECO:0000256" key="2">
    <source>
        <dbReference type="SAM" id="Phobius"/>
    </source>
</evidence>
<feature type="region of interest" description="Disordered" evidence="1">
    <location>
        <begin position="84"/>
        <end position="105"/>
    </location>
</feature>
<sequence length="165" mass="17622">MRRCAGTADIHHGDHAMNGPRRIQQGVSLIEVLVALFVLAFGMLGIAGMQTMAMKANQSAFERNAVVISANSIAERMRSNQAAARTGGYNRTMPTGACTAPSGTDRVSVDTSRWLDELNRNFGTTACGAINCAGTPAFCRITVRWDDSRVANGGAAQTFEVDVRI</sequence>
<dbReference type="PROSITE" id="PS00409">
    <property type="entry name" value="PROKAR_NTER_METHYL"/>
    <property type="match status" value="1"/>
</dbReference>
<dbReference type="Proteomes" id="UP000005019">
    <property type="component" value="Unassembled WGS sequence"/>
</dbReference>
<proteinExistence type="predicted"/>
<evidence type="ECO:0000313" key="3">
    <source>
        <dbReference type="EMBL" id="EGK72427.1"/>
    </source>
</evidence>
<keyword evidence="2" id="KW-0812">Transmembrane</keyword>
<evidence type="ECO:0000313" key="4">
    <source>
        <dbReference type="Proteomes" id="UP000005019"/>
    </source>
</evidence>
<dbReference type="STRING" id="1000565.METUNv1_01192"/>
<evidence type="ECO:0000256" key="1">
    <source>
        <dbReference type="SAM" id="MobiDB-lite"/>
    </source>
</evidence>
<dbReference type="eggNOG" id="COG4967">
    <property type="taxonomic scope" value="Bacteria"/>
</dbReference>
<dbReference type="NCBIfam" id="TIGR02532">
    <property type="entry name" value="IV_pilin_GFxxxE"/>
    <property type="match status" value="1"/>
</dbReference>
<reference evidence="3 4" key="1">
    <citation type="journal article" date="2011" name="J. Bacteriol.">
        <title>Genome sequence of Methyloversatilis universalis FAM5T, a methylotrophic representative of the order Rhodocyclales.</title>
        <authorList>
            <person name="Kittichotirat W."/>
            <person name="Good N.M."/>
            <person name="Hall R."/>
            <person name="Bringel F."/>
            <person name="Lajus A."/>
            <person name="Medigue C."/>
            <person name="Smalley N.E."/>
            <person name="Beck D."/>
            <person name="Bumgarner R."/>
            <person name="Vuilleumier S."/>
            <person name="Kalyuzhnaya M.G."/>
        </authorList>
    </citation>
    <scope>NUCLEOTIDE SEQUENCE [LARGE SCALE GENOMIC DNA]</scope>
    <source>
        <strain evidence="4">ATCC BAA-1314 / JCM 13912 / FAM5</strain>
    </source>
</reference>
<comment type="caution">
    <text evidence="3">The sequence shown here is derived from an EMBL/GenBank/DDBJ whole genome shotgun (WGS) entry which is preliminary data.</text>
</comment>
<dbReference type="InterPro" id="IPR013362">
    <property type="entry name" value="Pilus_4_PilV"/>
</dbReference>
<organism evidence="3 4">
    <name type="scientific">Methyloversatilis universalis (strain ATCC BAA-1314 / DSM 25237 / JCM 13912 / CCUG 52030 / FAM5)</name>
    <dbReference type="NCBI Taxonomy" id="1000565"/>
    <lineage>
        <taxon>Bacteria</taxon>
        <taxon>Pseudomonadati</taxon>
        <taxon>Pseudomonadota</taxon>
        <taxon>Betaproteobacteria</taxon>
        <taxon>Nitrosomonadales</taxon>
        <taxon>Sterolibacteriaceae</taxon>
        <taxon>Methyloversatilis</taxon>
    </lineage>
</organism>
<keyword evidence="2" id="KW-1133">Transmembrane helix</keyword>
<accession>F5RAH8</accession>
<name>F5RAH8_METUF</name>
<keyword evidence="4" id="KW-1185">Reference proteome</keyword>
<feature type="transmembrane region" description="Helical" evidence="2">
    <location>
        <begin position="27"/>
        <end position="47"/>
    </location>
</feature>
<dbReference type="InterPro" id="IPR012902">
    <property type="entry name" value="N_methyl_site"/>
</dbReference>
<keyword evidence="2" id="KW-0472">Membrane</keyword>